<evidence type="ECO:0000313" key="2">
    <source>
        <dbReference type="Proteomes" id="UP001172159"/>
    </source>
</evidence>
<sequence length="164" mass="19055">MSQQSARQIIESLQTHRINTLTELCRVERLVVGAETEEDQRAFQEPMTSAWLYYVESNQMLTELRGLISDFPFSGEMLTYAQSLVRSDPQANRSWNFAWMVLEKIRDENLIATYAEIEAARPEMWGDTVPDDQQVQELAAYFSQAWSGAITWMLQHWAAPPVWY</sequence>
<dbReference type="Proteomes" id="UP001172159">
    <property type="component" value="Unassembled WGS sequence"/>
</dbReference>
<gene>
    <name evidence="1" type="ORF">B0T21DRAFT_336376</name>
</gene>
<dbReference type="EMBL" id="JAUKTV010000010">
    <property type="protein sequence ID" value="KAK0726185.1"/>
    <property type="molecule type" value="Genomic_DNA"/>
</dbReference>
<dbReference type="AlphaFoldDB" id="A0AA40E3X7"/>
<name>A0AA40E3X7_9PEZI</name>
<organism evidence="1 2">
    <name type="scientific">Apiosordaria backusii</name>
    <dbReference type="NCBI Taxonomy" id="314023"/>
    <lineage>
        <taxon>Eukaryota</taxon>
        <taxon>Fungi</taxon>
        <taxon>Dikarya</taxon>
        <taxon>Ascomycota</taxon>
        <taxon>Pezizomycotina</taxon>
        <taxon>Sordariomycetes</taxon>
        <taxon>Sordariomycetidae</taxon>
        <taxon>Sordariales</taxon>
        <taxon>Lasiosphaeriaceae</taxon>
        <taxon>Apiosordaria</taxon>
    </lineage>
</organism>
<protein>
    <submittedName>
        <fullName evidence="1">Uncharacterized protein</fullName>
    </submittedName>
</protein>
<reference evidence="1" key="1">
    <citation type="submission" date="2023-06" db="EMBL/GenBank/DDBJ databases">
        <title>Genome-scale phylogeny and comparative genomics of the fungal order Sordariales.</title>
        <authorList>
            <consortium name="Lawrence Berkeley National Laboratory"/>
            <person name="Hensen N."/>
            <person name="Bonometti L."/>
            <person name="Westerberg I."/>
            <person name="Brannstrom I.O."/>
            <person name="Guillou S."/>
            <person name="Cros-Aarteil S."/>
            <person name="Calhoun S."/>
            <person name="Haridas S."/>
            <person name="Kuo A."/>
            <person name="Mondo S."/>
            <person name="Pangilinan J."/>
            <person name="Riley R."/>
            <person name="Labutti K."/>
            <person name="Andreopoulos B."/>
            <person name="Lipzen A."/>
            <person name="Chen C."/>
            <person name="Yanf M."/>
            <person name="Daum C."/>
            <person name="Ng V."/>
            <person name="Clum A."/>
            <person name="Steindorff A."/>
            <person name="Ohm R."/>
            <person name="Martin F."/>
            <person name="Silar P."/>
            <person name="Natvig D."/>
            <person name="Lalanne C."/>
            <person name="Gautier V."/>
            <person name="Ament-Velasquez S.L."/>
            <person name="Kruys A."/>
            <person name="Hutchinson M.I."/>
            <person name="Powell A.J."/>
            <person name="Barry K."/>
            <person name="Miller A.N."/>
            <person name="Grigoriev I.V."/>
            <person name="Debuchy R."/>
            <person name="Gladieux P."/>
            <person name="Thoren M.H."/>
            <person name="Johannesson H."/>
        </authorList>
    </citation>
    <scope>NUCLEOTIDE SEQUENCE</scope>
    <source>
        <strain evidence="1">CBS 540.89</strain>
    </source>
</reference>
<keyword evidence="2" id="KW-1185">Reference proteome</keyword>
<evidence type="ECO:0000313" key="1">
    <source>
        <dbReference type="EMBL" id="KAK0726185.1"/>
    </source>
</evidence>
<proteinExistence type="predicted"/>
<accession>A0AA40E3X7</accession>
<comment type="caution">
    <text evidence="1">The sequence shown here is derived from an EMBL/GenBank/DDBJ whole genome shotgun (WGS) entry which is preliminary data.</text>
</comment>